<keyword evidence="3" id="KW-0804">Transcription</keyword>
<dbReference type="EMBL" id="JO843638">
    <property type="protein sequence ID" value="AEO35255.1"/>
    <property type="molecule type" value="mRNA"/>
</dbReference>
<dbReference type="AlphaFoldDB" id="G3MP37"/>
<dbReference type="InterPro" id="IPR006565">
    <property type="entry name" value="BTP"/>
</dbReference>
<dbReference type="GO" id="GO:0000124">
    <property type="term" value="C:SAGA complex"/>
    <property type="evidence" value="ECO:0007669"/>
    <property type="project" value="InterPro"/>
</dbReference>
<reference evidence="7" key="1">
    <citation type="journal article" date="2011" name="PLoS ONE">
        <title>A deep insight into the sialotranscriptome of the gulf coast tick, Amblyomma maculatum.</title>
        <authorList>
            <person name="Karim S."/>
            <person name="Singh P."/>
            <person name="Ribeiro J.M."/>
        </authorList>
    </citation>
    <scope>NUCLEOTIDE SEQUENCE</scope>
    <source>
        <tissue evidence="7">Salivary gland</tissue>
    </source>
</reference>
<dbReference type="InterPro" id="IPR039460">
    <property type="entry name" value="SUPT7L/Spt7"/>
</dbReference>
<dbReference type="InterPro" id="IPR009072">
    <property type="entry name" value="Histone-fold"/>
</dbReference>
<feature type="region of interest" description="Disordered" evidence="5">
    <location>
        <begin position="379"/>
        <end position="409"/>
    </location>
</feature>
<dbReference type="GO" id="GO:0003713">
    <property type="term" value="F:transcription coactivator activity"/>
    <property type="evidence" value="ECO:0007669"/>
    <property type="project" value="TreeGrafter"/>
</dbReference>
<sequence>MASVQHKRWGELPPLITETESGIAAIEREQITKPRPVPIQGAALYQPGQHNLDNDCERQSPDYGTIDPITAHTIALIQHAKKVQSCITNLQQQDRDIKPLEAEYLPPIPEGPCIPGLTTASPSNNSYNEIKSERKSSWKPPPQLGAHATRVVLRRAVTAMCAHAGFDTTWNSVLEILTDVCSDFYRRLCWQLRTLVDREALTGQTGFVDPLDHALHEIGMEGGLSSLVQFFDYRVIGYNKHMMKTCLKLHQQYHQVRQPQRSPPDDVKPVKVKEEPVSEIHFPTLDDGDESMADVEETSMDELQRALQSLEGMPLRDDDASRWSIVQQQQQLPLLIGHRKGSTASSVGHLDADEEIVIVSDSPPLSAEVSIGSLVDTVESGPLDASKLGRPPPLKRRRSEAATYDFGVD</sequence>
<keyword evidence="2" id="KW-0805">Transcription regulation</keyword>
<evidence type="ECO:0000256" key="1">
    <source>
        <dbReference type="ARBA" id="ARBA00004123"/>
    </source>
</evidence>
<evidence type="ECO:0000256" key="5">
    <source>
        <dbReference type="SAM" id="MobiDB-lite"/>
    </source>
</evidence>
<dbReference type="CDD" id="cd06847">
    <property type="entry name" value="HFD_SUPT7L"/>
    <property type="match status" value="1"/>
</dbReference>
<proteinExistence type="evidence at transcript level"/>
<dbReference type="SMART" id="SM00576">
    <property type="entry name" value="BTP"/>
    <property type="match status" value="1"/>
</dbReference>
<name>G3MP37_AMBMU</name>
<dbReference type="Gene3D" id="1.10.20.10">
    <property type="entry name" value="Histone, subunit A"/>
    <property type="match status" value="1"/>
</dbReference>
<evidence type="ECO:0000256" key="4">
    <source>
        <dbReference type="ARBA" id="ARBA00023242"/>
    </source>
</evidence>
<evidence type="ECO:0000259" key="6">
    <source>
        <dbReference type="SMART" id="SM00576"/>
    </source>
</evidence>
<evidence type="ECO:0000256" key="2">
    <source>
        <dbReference type="ARBA" id="ARBA00023015"/>
    </source>
</evidence>
<evidence type="ECO:0000313" key="7">
    <source>
        <dbReference type="EMBL" id="AEO35255.1"/>
    </source>
</evidence>
<feature type="domain" description="Bromodomain associated" evidence="6">
    <location>
        <begin position="146"/>
        <end position="225"/>
    </location>
</feature>
<comment type="subcellular location">
    <subcellularLocation>
        <location evidence="1">Nucleus</location>
    </subcellularLocation>
</comment>
<protein>
    <recommendedName>
        <fullName evidence="6">Bromodomain associated domain-containing protein</fullName>
    </recommendedName>
</protein>
<dbReference type="PANTHER" id="PTHR28598:SF1">
    <property type="entry name" value="STAGA COMPLEX 65 SUBUNIT GAMMA"/>
    <property type="match status" value="1"/>
</dbReference>
<dbReference type="PANTHER" id="PTHR28598">
    <property type="entry name" value="STAGA COMPLEX 65 SUBUNIT GAMMA"/>
    <property type="match status" value="1"/>
</dbReference>
<dbReference type="GO" id="GO:0005634">
    <property type="term" value="C:nucleus"/>
    <property type="evidence" value="ECO:0007669"/>
    <property type="project" value="UniProtKB-SubCell"/>
</dbReference>
<evidence type="ECO:0000256" key="3">
    <source>
        <dbReference type="ARBA" id="ARBA00023163"/>
    </source>
</evidence>
<accession>G3MP37</accession>
<keyword evidence="4" id="KW-0539">Nucleus</keyword>
<organism evidence="7">
    <name type="scientific">Amblyomma maculatum</name>
    <name type="common">Gulf Coast tick</name>
    <dbReference type="NCBI Taxonomy" id="34609"/>
    <lineage>
        <taxon>Eukaryota</taxon>
        <taxon>Metazoa</taxon>
        <taxon>Ecdysozoa</taxon>
        <taxon>Arthropoda</taxon>
        <taxon>Chelicerata</taxon>
        <taxon>Arachnida</taxon>
        <taxon>Acari</taxon>
        <taxon>Parasitiformes</taxon>
        <taxon>Ixodida</taxon>
        <taxon>Ixodoidea</taxon>
        <taxon>Ixodidae</taxon>
        <taxon>Amblyomminae</taxon>
        <taxon>Amblyomma</taxon>
    </lineage>
</organism>
<dbReference type="GO" id="GO:0046982">
    <property type="term" value="F:protein heterodimerization activity"/>
    <property type="evidence" value="ECO:0007669"/>
    <property type="project" value="InterPro"/>
</dbReference>
<dbReference type="Pfam" id="PF07524">
    <property type="entry name" value="Bromo_TP"/>
    <property type="match status" value="1"/>
</dbReference>